<dbReference type="SUPFAM" id="SSF53474">
    <property type="entry name" value="alpha/beta-Hydrolases"/>
    <property type="match status" value="1"/>
</dbReference>
<dbReference type="EMBL" id="BPUS01000015">
    <property type="protein sequence ID" value="GJH28414.1"/>
    <property type="molecule type" value="Genomic_DNA"/>
</dbReference>
<reference evidence="2" key="1">
    <citation type="submission" date="2022-09" db="EMBL/GenBank/DDBJ databases">
        <title>Isolation and characterization of 3-chlorobenzoate degrading bacteria from soils in Shizuoka.</title>
        <authorList>
            <person name="Ifat A."/>
            <person name="Ogawa N."/>
            <person name="Kimbara K."/>
            <person name="Moriuchi R."/>
            <person name="Dohra H."/>
            <person name="Shintani M."/>
        </authorList>
    </citation>
    <scope>NUCLEOTIDE SEQUENCE</scope>
    <source>
        <strain evidence="2">19CS4-2</strain>
    </source>
</reference>
<keyword evidence="2" id="KW-0378">Hydrolase</keyword>
<dbReference type="Pfam" id="PF00561">
    <property type="entry name" value="Abhydrolase_1"/>
    <property type="match status" value="1"/>
</dbReference>
<dbReference type="RefSeq" id="WP_238215305.1">
    <property type="nucleotide sequence ID" value="NZ_BPUS01000015.1"/>
</dbReference>
<dbReference type="PANTHER" id="PTHR43433">
    <property type="entry name" value="HYDROLASE, ALPHA/BETA FOLD FAMILY PROTEIN"/>
    <property type="match status" value="1"/>
</dbReference>
<evidence type="ECO:0000313" key="2">
    <source>
        <dbReference type="EMBL" id="GJH28414.1"/>
    </source>
</evidence>
<gene>
    <name evidence="2" type="ORF">CBA19CS42_27880</name>
</gene>
<dbReference type="PRINTS" id="PR00111">
    <property type="entry name" value="ABHYDROLASE"/>
</dbReference>
<name>A0AA37IFQ0_9BURK</name>
<accession>A0AA37IFQ0</accession>
<feature type="domain" description="AB hydrolase-1" evidence="1">
    <location>
        <begin position="40"/>
        <end position="266"/>
    </location>
</feature>
<dbReference type="Proteomes" id="UP001055111">
    <property type="component" value="Unassembled WGS sequence"/>
</dbReference>
<dbReference type="InterPro" id="IPR050471">
    <property type="entry name" value="AB_hydrolase"/>
</dbReference>
<sequence length="286" mass="31601">MTRHTHHTAPTQYVEANGIRFAYRRFGNPQGVPLVMNIHFTGTMDHWDPAVTDGLAQGREVILFNNAGISSSSGKVPESIEEMAANAAAFIDALELKQVDVLGFSMGGLIAQQLAITRPPLVRRLILVGTGPRSGEGMASLTPEAQEIFGVSYDEPDHLWLRVHFAPSAASQTAGRAFLERFRLRKENRDPEANDKVAPAQLAALAKWGAARENPYAYLEAITQPTLVVNGDNDVIIYSINSWILQQHIPDAQLIIYPDANHGSLYQYPERFVTHVAQFLSERPYA</sequence>
<evidence type="ECO:0000313" key="3">
    <source>
        <dbReference type="Proteomes" id="UP001055111"/>
    </source>
</evidence>
<dbReference type="InterPro" id="IPR000073">
    <property type="entry name" value="AB_hydrolase_1"/>
</dbReference>
<dbReference type="Gene3D" id="3.40.50.1820">
    <property type="entry name" value="alpha/beta hydrolase"/>
    <property type="match status" value="1"/>
</dbReference>
<protein>
    <submittedName>
        <fullName evidence="2">Alpha/beta fold hydrolase</fullName>
    </submittedName>
</protein>
<organism evidence="2 3">
    <name type="scientific">Caballeronia novacaledonica</name>
    <dbReference type="NCBI Taxonomy" id="1544861"/>
    <lineage>
        <taxon>Bacteria</taxon>
        <taxon>Pseudomonadati</taxon>
        <taxon>Pseudomonadota</taxon>
        <taxon>Betaproteobacteria</taxon>
        <taxon>Burkholderiales</taxon>
        <taxon>Burkholderiaceae</taxon>
        <taxon>Caballeronia</taxon>
    </lineage>
</organism>
<dbReference type="PANTHER" id="PTHR43433:SF5">
    <property type="entry name" value="AB HYDROLASE-1 DOMAIN-CONTAINING PROTEIN"/>
    <property type="match status" value="1"/>
</dbReference>
<comment type="caution">
    <text evidence="2">The sequence shown here is derived from an EMBL/GenBank/DDBJ whole genome shotgun (WGS) entry which is preliminary data.</text>
</comment>
<dbReference type="InterPro" id="IPR029058">
    <property type="entry name" value="AB_hydrolase_fold"/>
</dbReference>
<evidence type="ECO:0000259" key="1">
    <source>
        <dbReference type="Pfam" id="PF00561"/>
    </source>
</evidence>
<dbReference type="AlphaFoldDB" id="A0AA37IFQ0"/>
<proteinExistence type="predicted"/>
<dbReference type="GO" id="GO:0016787">
    <property type="term" value="F:hydrolase activity"/>
    <property type="evidence" value="ECO:0007669"/>
    <property type="project" value="UniProtKB-KW"/>
</dbReference>